<comment type="subcellular location">
    <subcellularLocation>
        <location evidence="2">Secreted</location>
    </subcellularLocation>
</comment>
<evidence type="ECO:0000256" key="2">
    <source>
        <dbReference type="ARBA" id="ARBA00004613"/>
    </source>
</evidence>
<comment type="similarity">
    <text evidence="3 9">Belongs to the glycosyl hydrolase 5 (cellulase A) family.</text>
</comment>
<dbReference type="EMBL" id="JAQQWI010000002">
    <property type="protein sequence ID" value="KAK8037615.1"/>
    <property type="molecule type" value="Genomic_DNA"/>
</dbReference>
<dbReference type="InterPro" id="IPR045053">
    <property type="entry name" value="MAN-like"/>
</dbReference>
<protein>
    <recommendedName>
        <fullName evidence="4">mannan endo-1,4-beta-mannosidase</fullName>
        <ecNumber evidence="4">3.2.1.78</ecNumber>
    </recommendedName>
</protein>
<dbReference type="PANTHER" id="PTHR31451">
    <property type="match status" value="1"/>
</dbReference>
<keyword evidence="5" id="KW-0964">Secreted</keyword>
<keyword evidence="13" id="KW-1185">Reference proteome</keyword>
<reference evidence="12 13" key="1">
    <citation type="submission" date="2023-01" db="EMBL/GenBank/DDBJ databases">
        <title>Analysis of 21 Apiospora genomes using comparative genomics revels a genus with tremendous synthesis potential of carbohydrate active enzymes and secondary metabolites.</title>
        <authorList>
            <person name="Sorensen T."/>
        </authorList>
    </citation>
    <scope>NUCLEOTIDE SEQUENCE [LARGE SCALE GENOMIC DNA]</scope>
    <source>
        <strain evidence="12 13">CBS 20057</strain>
    </source>
</reference>
<dbReference type="EC" id="3.2.1.78" evidence="4"/>
<evidence type="ECO:0000256" key="9">
    <source>
        <dbReference type="RuleBase" id="RU361153"/>
    </source>
</evidence>
<dbReference type="InterPro" id="IPR001547">
    <property type="entry name" value="Glyco_hydro_5"/>
</dbReference>
<accession>A0ABR1STG7</accession>
<proteinExistence type="inferred from homology"/>
<dbReference type="Pfam" id="PF00150">
    <property type="entry name" value="Cellulase"/>
    <property type="match status" value="1"/>
</dbReference>
<evidence type="ECO:0000313" key="13">
    <source>
        <dbReference type="Proteomes" id="UP001396898"/>
    </source>
</evidence>
<evidence type="ECO:0000256" key="10">
    <source>
        <dbReference type="SAM" id="SignalP"/>
    </source>
</evidence>
<feature type="chain" id="PRO_5045083071" description="mannan endo-1,4-beta-mannosidase" evidence="10">
    <location>
        <begin position="23"/>
        <end position="388"/>
    </location>
</feature>
<evidence type="ECO:0000259" key="11">
    <source>
        <dbReference type="Pfam" id="PF00150"/>
    </source>
</evidence>
<gene>
    <name evidence="12" type="ORF">PG991_000961</name>
</gene>
<keyword evidence="8 9" id="KW-0326">Glycosidase</keyword>
<evidence type="ECO:0000256" key="1">
    <source>
        <dbReference type="ARBA" id="ARBA00001678"/>
    </source>
</evidence>
<evidence type="ECO:0000256" key="7">
    <source>
        <dbReference type="ARBA" id="ARBA00022801"/>
    </source>
</evidence>
<comment type="catalytic activity">
    <reaction evidence="1">
        <text>Random hydrolysis of (1-&gt;4)-beta-D-mannosidic linkages in mannans, galactomannans and glucomannans.</text>
        <dbReference type="EC" id="3.2.1.78"/>
    </reaction>
</comment>
<dbReference type="Gene3D" id="3.20.20.80">
    <property type="entry name" value="Glycosidases"/>
    <property type="match status" value="1"/>
</dbReference>
<evidence type="ECO:0000256" key="5">
    <source>
        <dbReference type="ARBA" id="ARBA00022525"/>
    </source>
</evidence>
<dbReference type="PANTHER" id="PTHR31451:SF39">
    <property type="entry name" value="MANNAN ENDO-1,4-BETA-MANNOSIDASE 1"/>
    <property type="match status" value="1"/>
</dbReference>
<keyword evidence="7 9" id="KW-0378">Hydrolase</keyword>
<organism evidence="12 13">
    <name type="scientific">Apiospora marii</name>
    <dbReference type="NCBI Taxonomy" id="335849"/>
    <lineage>
        <taxon>Eukaryota</taxon>
        <taxon>Fungi</taxon>
        <taxon>Dikarya</taxon>
        <taxon>Ascomycota</taxon>
        <taxon>Pezizomycotina</taxon>
        <taxon>Sordariomycetes</taxon>
        <taxon>Xylariomycetidae</taxon>
        <taxon>Amphisphaeriales</taxon>
        <taxon>Apiosporaceae</taxon>
        <taxon>Apiospora</taxon>
    </lineage>
</organism>
<comment type="caution">
    <text evidence="12">The sequence shown here is derived from an EMBL/GenBank/DDBJ whole genome shotgun (WGS) entry which is preliminary data.</text>
</comment>
<name>A0ABR1STG7_9PEZI</name>
<dbReference type="Proteomes" id="UP001396898">
    <property type="component" value="Unassembled WGS sequence"/>
</dbReference>
<keyword evidence="6 10" id="KW-0732">Signal</keyword>
<evidence type="ECO:0000256" key="8">
    <source>
        <dbReference type="ARBA" id="ARBA00023295"/>
    </source>
</evidence>
<evidence type="ECO:0000256" key="6">
    <source>
        <dbReference type="ARBA" id="ARBA00022729"/>
    </source>
</evidence>
<feature type="signal peptide" evidence="10">
    <location>
        <begin position="1"/>
        <end position="22"/>
    </location>
</feature>
<sequence length="388" mass="42336">MRASWIIFTSLLAIVGASPLWAKPPSQDALPSVQHRAVPAGVASTNGTQFTIDGQTQYLVGTNVYWLAFQMNDADIDLVLDQLAASGIKVVRIWGFNDVTEVPEDPATVWFQHLSASGSVINTGANGLQRLDYVVAGAEKRGLKLIIPFVNNWKDYGGIPAYTTAFGTGGSTWFKHAPAQAQYQAYIRAVVGRYAASPAIFAWELGNEPRCMLCSTDDIFDWATATSALVKSLDPDHMVTLGDEGMGLTGGGWLPYWLTYGLDYWRNLQIETIDFGTFHMYPTNWGVPNSFANSWITSHASKCVAAGKPCFFEEYGAPSSQGHCAVERPWQELAVQTEGIAGDAFWQAGTVLSTGKTHDDTFTLYHGTEEWACLVTDHVAAVRNTSKV</sequence>
<dbReference type="SUPFAM" id="SSF51445">
    <property type="entry name" value="(Trans)glycosidases"/>
    <property type="match status" value="1"/>
</dbReference>
<evidence type="ECO:0000313" key="12">
    <source>
        <dbReference type="EMBL" id="KAK8037615.1"/>
    </source>
</evidence>
<evidence type="ECO:0000256" key="4">
    <source>
        <dbReference type="ARBA" id="ARBA00012706"/>
    </source>
</evidence>
<dbReference type="InterPro" id="IPR017853">
    <property type="entry name" value="GH"/>
</dbReference>
<feature type="domain" description="Glycoside hydrolase family 5" evidence="11">
    <location>
        <begin position="71"/>
        <end position="330"/>
    </location>
</feature>
<evidence type="ECO:0000256" key="3">
    <source>
        <dbReference type="ARBA" id="ARBA00005641"/>
    </source>
</evidence>